<dbReference type="InterPro" id="IPR002850">
    <property type="entry name" value="PIN_toxin-like"/>
</dbReference>
<evidence type="ECO:0000313" key="2">
    <source>
        <dbReference type="Proteomes" id="UP000001203"/>
    </source>
</evidence>
<gene>
    <name evidence="1" type="ordered locus">cce_3675</name>
</gene>
<dbReference type="STRING" id="43989.cce_3675"/>
<protein>
    <recommendedName>
        <fullName evidence="3">PIN domain-containing protein</fullName>
    </recommendedName>
</protein>
<dbReference type="KEGG" id="cyt:cce_3675"/>
<organism evidence="1 2">
    <name type="scientific">Crocosphaera subtropica (strain ATCC 51142 / BH68)</name>
    <name type="common">Cyanothece sp. (strain ATCC 51142)</name>
    <dbReference type="NCBI Taxonomy" id="43989"/>
    <lineage>
        <taxon>Bacteria</taxon>
        <taxon>Bacillati</taxon>
        <taxon>Cyanobacteriota</taxon>
        <taxon>Cyanophyceae</taxon>
        <taxon>Oscillatoriophycideae</taxon>
        <taxon>Chroococcales</taxon>
        <taxon>Aphanothecaceae</taxon>
        <taxon>Crocosphaera</taxon>
        <taxon>Crocosphaera subtropica</taxon>
    </lineage>
</organism>
<evidence type="ECO:0008006" key="3">
    <source>
        <dbReference type="Google" id="ProtNLM"/>
    </source>
</evidence>
<sequence>MRSHDKRYDDNKFLELAVSGMTNYLITGDNDLLILESYENISIITPISFLSLVKNN</sequence>
<dbReference type="eggNOG" id="COG1569">
    <property type="taxonomic scope" value="Bacteria"/>
</dbReference>
<dbReference type="NCBIfam" id="TIGR00305">
    <property type="entry name" value="putative toxin-antitoxin system toxin component, PIN family"/>
    <property type="match status" value="1"/>
</dbReference>
<dbReference type="AlphaFoldDB" id="B1X0Y4"/>
<reference evidence="1 2" key="1">
    <citation type="journal article" date="2008" name="Proc. Natl. Acad. Sci. U.S.A.">
        <title>The genome of Cyanothece 51142, a unicellular diazotrophic cyanobacterium important in the marine nitrogen cycle.</title>
        <authorList>
            <person name="Welsh E.A."/>
            <person name="Liberton M."/>
            <person name="Stoeckel J."/>
            <person name="Loh T."/>
            <person name="Elvitigala T."/>
            <person name="Wang C."/>
            <person name="Wollam A."/>
            <person name="Fulton R.S."/>
            <person name="Clifton S.W."/>
            <person name="Jacobs J.M."/>
            <person name="Aurora R."/>
            <person name="Ghosh B.K."/>
            <person name="Sherman L.A."/>
            <person name="Smith R.D."/>
            <person name="Wilson R.K."/>
            <person name="Pakrasi H.B."/>
        </authorList>
    </citation>
    <scope>NUCLEOTIDE SEQUENCE [LARGE SCALE GENOMIC DNA]</scope>
    <source>
        <strain evidence="2">ATCC 51142 / BH68</strain>
    </source>
</reference>
<dbReference type="EMBL" id="CP000806">
    <property type="protein sequence ID" value="ACB53023.1"/>
    <property type="molecule type" value="Genomic_DNA"/>
</dbReference>
<proteinExistence type="predicted"/>
<dbReference type="Proteomes" id="UP000001203">
    <property type="component" value="Chromosome circular"/>
</dbReference>
<keyword evidence="2" id="KW-1185">Reference proteome</keyword>
<accession>B1X0Y4</accession>
<dbReference type="HOGENOM" id="CLU_3006620_0_0_3"/>
<name>B1X0Y4_CROS5</name>
<evidence type="ECO:0000313" key="1">
    <source>
        <dbReference type="EMBL" id="ACB53023.1"/>
    </source>
</evidence>